<protein>
    <submittedName>
        <fullName evidence="1">Uncharacterized protein</fullName>
    </submittedName>
</protein>
<evidence type="ECO:0000313" key="2">
    <source>
        <dbReference type="Proteomes" id="UP001285908"/>
    </source>
</evidence>
<gene>
    <name evidence="1" type="ORF">B0T23DRAFT_403156</name>
</gene>
<keyword evidence="2" id="KW-1185">Reference proteome</keyword>
<proteinExistence type="predicted"/>
<name>A0AAJ0I8V3_9PEZI</name>
<dbReference type="RefSeq" id="XP_062693545.1">
    <property type="nucleotide sequence ID" value="XM_062838749.1"/>
</dbReference>
<sequence length="105" mass="11515">MCHVTRPTKRTTRICQDLGPTTGMLTHNKAALYFWALRGICYRTSGPHRSHGPCSVRTCIFDEKEFGMCFGKGLIHAPAIPVFILTGDYSKPGLFAGVKGSSNII</sequence>
<reference evidence="1 2" key="1">
    <citation type="journal article" date="2023" name="Mol. Phylogenet. Evol.">
        <title>Genome-scale phylogeny and comparative genomics of the fungal order Sordariales.</title>
        <authorList>
            <person name="Hensen N."/>
            <person name="Bonometti L."/>
            <person name="Westerberg I."/>
            <person name="Brannstrom I.O."/>
            <person name="Guillou S."/>
            <person name="Cros-Aarteil S."/>
            <person name="Calhoun S."/>
            <person name="Haridas S."/>
            <person name="Kuo A."/>
            <person name="Mondo S."/>
            <person name="Pangilinan J."/>
            <person name="Riley R."/>
            <person name="LaButti K."/>
            <person name="Andreopoulos B."/>
            <person name="Lipzen A."/>
            <person name="Chen C."/>
            <person name="Yan M."/>
            <person name="Daum C."/>
            <person name="Ng V."/>
            <person name="Clum A."/>
            <person name="Steindorff A."/>
            <person name="Ohm R.A."/>
            <person name="Martin F."/>
            <person name="Silar P."/>
            <person name="Natvig D.O."/>
            <person name="Lalanne C."/>
            <person name="Gautier V."/>
            <person name="Ament-Velasquez S.L."/>
            <person name="Kruys A."/>
            <person name="Hutchinson M.I."/>
            <person name="Powell A.J."/>
            <person name="Barry K."/>
            <person name="Miller A.N."/>
            <person name="Grigoriev I.V."/>
            <person name="Debuchy R."/>
            <person name="Gladieux P."/>
            <person name="Hiltunen Thoren M."/>
            <person name="Johannesson H."/>
        </authorList>
    </citation>
    <scope>NUCLEOTIDE SEQUENCE [LARGE SCALE GENOMIC DNA]</scope>
    <source>
        <strain evidence="1 2">FGSC 10403</strain>
    </source>
</reference>
<dbReference type="AlphaFoldDB" id="A0AAJ0I8V3"/>
<dbReference type="GeneID" id="87876371"/>
<dbReference type="Proteomes" id="UP001285908">
    <property type="component" value="Unassembled WGS sequence"/>
</dbReference>
<accession>A0AAJ0I8V3</accession>
<comment type="caution">
    <text evidence="1">The sequence shown here is derived from an EMBL/GenBank/DDBJ whole genome shotgun (WGS) entry which is preliminary data.</text>
</comment>
<evidence type="ECO:0000313" key="1">
    <source>
        <dbReference type="EMBL" id="KAK3494116.1"/>
    </source>
</evidence>
<organism evidence="1 2">
    <name type="scientific">Neurospora hispaniola</name>
    <dbReference type="NCBI Taxonomy" id="588809"/>
    <lineage>
        <taxon>Eukaryota</taxon>
        <taxon>Fungi</taxon>
        <taxon>Dikarya</taxon>
        <taxon>Ascomycota</taxon>
        <taxon>Pezizomycotina</taxon>
        <taxon>Sordariomycetes</taxon>
        <taxon>Sordariomycetidae</taxon>
        <taxon>Sordariales</taxon>
        <taxon>Sordariaceae</taxon>
        <taxon>Neurospora</taxon>
    </lineage>
</organism>
<dbReference type="EMBL" id="JAULSX010000003">
    <property type="protein sequence ID" value="KAK3494116.1"/>
    <property type="molecule type" value="Genomic_DNA"/>
</dbReference>